<evidence type="ECO:0000313" key="17">
    <source>
        <dbReference type="Proteomes" id="UP001155010"/>
    </source>
</evidence>
<dbReference type="Gene3D" id="3.40.710.10">
    <property type="entry name" value="DD-peptidase/beta-lactamase superfamily"/>
    <property type="match status" value="1"/>
</dbReference>
<evidence type="ECO:0000259" key="14">
    <source>
        <dbReference type="Pfam" id="PF00912"/>
    </source>
</evidence>
<dbReference type="GO" id="GO:0008658">
    <property type="term" value="F:penicillin binding"/>
    <property type="evidence" value="ECO:0007669"/>
    <property type="project" value="InterPro"/>
</dbReference>
<accession>A0A9X2U660</accession>
<proteinExistence type="inferred from homology"/>
<dbReference type="SUPFAM" id="SSF56601">
    <property type="entry name" value="beta-lactamase/transpeptidase-like"/>
    <property type="match status" value="1"/>
</dbReference>
<dbReference type="EMBL" id="JANUBB010000002">
    <property type="protein sequence ID" value="MCS3950574.1"/>
    <property type="molecule type" value="Genomic_DNA"/>
</dbReference>
<feature type="region of interest" description="Disordered" evidence="12">
    <location>
        <begin position="677"/>
        <end position="769"/>
    </location>
</feature>
<feature type="domain" description="Penicillin-binding C-terminal" evidence="15">
    <location>
        <begin position="812"/>
        <end position="882"/>
    </location>
</feature>
<comment type="pathway">
    <text evidence="1">Cell wall biogenesis; peptidoglycan biosynthesis.</text>
</comment>
<comment type="caution">
    <text evidence="16">The sequence shown here is derived from an EMBL/GenBank/DDBJ whole genome shotgun (WGS) entry which is preliminary data.</text>
</comment>
<dbReference type="Proteomes" id="UP001155010">
    <property type="component" value="Unassembled WGS sequence"/>
</dbReference>
<dbReference type="EC" id="2.4.99.28" evidence="10"/>
<evidence type="ECO:0000256" key="12">
    <source>
        <dbReference type="SAM" id="MobiDB-lite"/>
    </source>
</evidence>
<keyword evidence="9" id="KW-0511">Multifunctional enzyme</keyword>
<feature type="compositionally biased region" description="Basic and acidic residues" evidence="12">
    <location>
        <begin position="686"/>
        <end position="702"/>
    </location>
</feature>
<dbReference type="GO" id="GO:0004180">
    <property type="term" value="F:carboxypeptidase activity"/>
    <property type="evidence" value="ECO:0007669"/>
    <property type="project" value="UniProtKB-KW"/>
</dbReference>
<evidence type="ECO:0000256" key="1">
    <source>
        <dbReference type="ARBA" id="ARBA00004752"/>
    </source>
</evidence>
<evidence type="ECO:0000256" key="3">
    <source>
        <dbReference type="ARBA" id="ARBA00007739"/>
    </source>
</evidence>
<comment type="catalytic activity">
    <reaction evidence="11">
        <text>[GlcNAc-(1-&gt;4)-Mur2Ac(oyl-L-Ala-gamma-D-Glu-L-Lys-D-Ala-D-Ala)](n)-di-trans,octa-cis-undecaprenyl diphosphate + beta-D-GlcNAc-(1-&gt;4)-Mur2Ac(oyl-L-Ala-gamma-D-Glu-L-Lys-D-Ala-D-Ala)-di-trans,octa-cis-undecaprenyl diphosphate = [GlcNAc-(1-&gt;4)-Mur2Ac(oyl-L-Ala-gamma-D-Glu-L-Lys-D-Ala-D-Ala)](n+1)-di-trans,octa-cis-undecaprenyl diphosphate + di-trans,octa-cis-undecaprenyl diphosphate + H(+)</text>
        <dbReference type="Rhea" id="RHEA:23708"/>
        <dbReference type="Rhea" id="RHEA-COMP:9602"/>
        <dbReference type="Rhea" id="RHEA-COMP:9603"/>
        <dbReference type="ChEBI" id="CHEBI:15378"/>
        <dbReference type="ChEBI" id="CHEBI:58405"/>
        <dbReference type="ChEBI" id="CHEBI:60033"/>
        <dbReference type="ChEBI" id="CHEBI:78435"/>
        <dbReference type="EC" id="2.4.99.28"/>
    </reaction>
</comment>
<feature type="domain" description="Penicillin-binding protein transpeptidase" evidence="13">
    <location>
        <begin position="304"/>
        <end position="583"/>
    </location>
</feature>
<evidence type="ECO:0000256" key="11">
    <source>
        <dbReference type="ARBA" id="ARBA00049902"/>
    </source>
</evidence>
<evidence type="ECO:0000256" key="4">
    <source>
        <dbReference type="ARBA" id="ARBA00022645"/>
    </source>
</evidence>
<evidence type="ECO:0000259" key="15">
    <source>
        <dbReference type="Pfam" id="PF06832"/>
    </source>
</evidence>
<evidence type="ECO:0000256" key="6">
    <source>
        <dbReference type="ARBA" id="ARBA00022676"/>
    </source>
</evidence>
<dbReference type="InterPro" id="IPR001264">
    <property type="entry name" value="Glyco_trans_51"/>
</dbReference>
<evidence type="ECO:0000259" key="13">
    <source>
        <dbReference type="Pfam" id="PF00905"/>
    </source>
</evidence>
<evidence type="ECO:0000256" key="10">
    <source>
        <dbReference type="ARBA" id="ARBA00044770"/>
    </source>
</evidence>
<keyword evidence="6 16" id="KW-0328">Glycosyltransferase</keyword>
<dbReference type="Pfam" id="PF00905">
    <property type="entry name" value="Transpeptidase"/>
    <property type="match status" value="1"/>
</dbReference>
<dbReference type="Gene3D" id="1.10.3810.10">
    <property type="entry name" value="Biosynthetic peptidoglycan transglycosylase-like"/>
    <property type="match status" value="1"/>
</dbReference>
<dbReference type="GO" id="GO:0008955">
    <property type="term" value="F:peptidoglycan glycosyltransferase activity"/>
    <property type="evidence" value="ECO:0007669"/>
    <property type="project" value="UniProtKB-EC"/>
</dbReference>
<keyword evidence="8" id="KW-0378">Hydrolase</keyword>
<dbReference type="InterPro" id="IPR036950">
    <property type="entry name" value="PBP_transglycosylase"/>
</dbReference>
<keyword evidence="5" id="KW-0645">Protease</keyword>
<evidence type="ECO:0000256" key="5">
    <source>
        <dbReference type="ARBA" id="ARBA00022670"/>
    </source>
</evidence>
<dbReference type="Pfam" id="PF06832">
    <property type="entry name" value="BiPBP_C"/>
    <property type="match status" value="1"/>
</dbReference>
<evidence type="ECO:0000256" key="8">
    <source>
        <dbReference type="ARBA" id="ARBA00022801"/>
    </source>
</evidence>
<dbReference type="RefSeq" id="WP_259081390.1">
    <property type="nucleotide sequence ID" value="NZ_JANTZN010000002.1"/>
</dbReference>
<dbReference type="InterPro" id="IPR050396">
    <property type="entry name" value="Glycosyltr_51/Transpeptidase"/>
</dbReference>
<name>A0A9X2U660_9BACT</name>
<dbReference type="InterPro" id="IPR012338">
    <property type="entry name" value="Beta-lactam/transpept-like"/>
</dbReference>
<evidence type="ECO:0000256" key="2">
    <source>
        <dbReference type="ARBA" id="ARBA00007090"/>
    </source>
</evidence>
<dbReference type="Pfam" id="PF00912">
    <property type="entry name" value="Transgly"/>
    <property type="match status" value="1"/>
</dbReference>
<comment type="similarity">
    <text evidence="2">In the C-terminal section; belongs to the transpeptidase family.</text>
</comment>
<dbReference type="PANTHER" id="PTHR32282">
    <property type="entry name" value="BINDING PROTEIN TRANSPEPTIDASE, PUTATIVE-RELATED"/>
    <property type="match status" value="1"/>
</dbReference>
<dbReference type="NCBIfam" id="TIGR02073">
    <property type="entry name" value="PBP_1c"/>
    <property type="match status" value="1"/>
</dbReference>
<feature type="domain" description="Glycosyl transferase family 51" evidence="14">
    <location>
        <begin position="51"/>
        <end position="221"/>
    </location>
</feature>
<evidence type="ECO:0000256" key="7">
    <source>
        <dbReference type="ARBA" id="ARBA00022679"/>
    </source>
</evidence>
<keyword evidence="7 16" id="KW-0808">Transferase</keyword>
<dbReference type="InterPro" id="IPR023346">
    <property type="entry name" value="Lysozyme-like_dom_sf"/>
</dbReference>
<dbReference type="GO" id="GO:0006508">
    <property type="term" value="P:proteolysis"/>
    <property type="evidence" value="ECO:0007669"/>
    <property type="project" value="UniProtKB-KW"/>
</dbReference>
<dbReference type="InterPro" id="IPR001460">
    <property type="entry name" value="PCN-bd_Tpept"/>
</dbReference>
<organism evidence="16 17">
    <name type="scientific">Salinibacter ruber</name>
    <dbReference type="NCBI Taxonomy" id="146919"/>
    <lineage>
        <taxon>Bacteria</taxon>
        <taxon>Pseudomonadati</taxon>
        <taxon>Rhodothermota</taxon>
        <taxon>Rhodothermia</taxon>
        <taxon>Rhodothermales</taxon>
        <taxon>Salinibacteraceae</taxon>
        <taxon>Salinibacter</taxon>
    </lineage>
</organism>
<dbReference type="InterPro" id="IPR011815">
    <property type="entry name" value="PBP_1c"/>
</dbReference>
<dbReference type="SUPFAM" id="SSF53955">
    <property type="entry name" value="Lysozyme-like"/>
    <property type="match status" value="1"/>
</dbReference>
<keyword evidence="4" id="KW-0121">Carboxypeptidase</keyword>
<sequence>MLRQHPFWGAFALLLFAGLLSLLWPLPDTIAPDARRTSLDVTARSQALLRSVHPQGRSQPVSVERLPSSVVDALLAIEDRRFYAHPGVDPVALARALWSNLRQGRIVSGGSTVTMQVAEELRGNPPPTVGNKLAEMHLALRLELRRSKQEILSLWLNRVSFGNRAHGVEAAAQLYFGKPARDLTPAQAATLVGLPRAPSRYDPFRHPDRAERRQHRVLRAMEHAGFLPPDERKRLAAVPIDVQAPDPVVRAPHLTRWVLRHRRPESRALAEIRTTIDPALQKTVANLVEAHVQTFRQETLTNAAVVVLDNRSGAIQAYVGSADFWDKRHGGRNDGVRMLRQPGSALKPFTYAHALASRRYTPASLLADIELNVPEASGAFTPENYDETYHGPTPLRQALASSFNVPAVRLAREFGAAALLETLHRFGFDSLDRAPSYYGVGLTLGNGEVQPIELARAYAGLARGGTLPPVHAVRWARTVEGDTLHPDVPAPRQTGRSPAVAFLITDILDDPAARTPGFGRGGPLEFSFPVAVKTGTSKDYRDSWTVGYTPRHTVAVWAGNFDGAPMDRMSGIAGAAPLFHSIMRTLGSGGDFERPSGLTPARVCPASGKRPGAHCPAPHRELFLSGTVPTDTCTVHRVVAIDQRTGRRAAPGTASRHVQQKRYAVYPERYHAWMREHDLPLPPPHGGDRSHASACPESRDSCSDSAVASPALKSRAPGRRRMRSGNNQSCLSPRTEGSRASLIDCRGPEDHPVGGAGAGVSPSLRPERSEEVVSGLHSRDLFGSFLHPGKNEHQFQMEKQPANVVKEAPRVTDRLRIRDPADGALFYVDPVLRDRYQRLSLKGMAPDAFRDVHWVVDGTRHASGAGRAMWQLQPGTHRIELRARHEGQAVRSPAVQIRVVAATSPPNRSTVSEK</sequence>
<dbReference type="InterPro" id="IPR009647">
    <property type="entry name" value="PBP_C"/>
</dbReference>
<gene>
    <name evidence="16" type="ORF">GGP83_000508</name>
</gene>
<dbReference type="AlphaFoldDB" id="A0A9X2U660"/>
<evidence type="ECO:0000313" key="16">
    <source>
        <dbReference type="EMBL" id="MCS3950574.1"/>
    </source>
</evidence>
<protein>
    <recommendedName>
        <fullName evidence="10">peptidoglycan glycosyltransferase</fullName>
        <ecNumber evidence="10">2.4.99.28</ecNumber>
    </recommendedName>
</protein>
<dbReference type="GO" id="GO:0009252">
    <property type="term" value="P:peptidoglycan biosynthetic process"/>
    <property type="evidence" value="ECO:0007669"/>
    <property type="project" value="InterPro"/>
</dbReference>
<reference evidence="16" key="1">
    <citation type="submission" date="2022-08" db="EMBL/GenBank/DDBJ databases">
        <title>Genomic Encyclopedia of Type Strains, Phase V (KMG-V): Genome sequencing to study the core and pangenomes of soil and plant-associated prokaryotes.</title>
        <authorList>
            <person name="Whitman W."/>
        </authorList>
    </citation>
    <scope>NUCLEOTIDE SEQUENCE</scope>
    <source>
        <strain evidence="16">SP2017</strain>
    </source>
</reference>
<evidence type="ECO:0000256" key="9">
    <source>
        <dbReference type="ARBA" id="ARBA00023268"/>
    </source>
</evidence>
<dbReference type="GO" id="GO:0030288">
    <property type="term" value="C:outer membrane-bounded periplasmic space"/>
    <property type="evidence" value="ECO:0007669"/>
    <property type="project" value="TreeGrafter"/>
</dbReference>
<comment type="similarity">
    <text evidence="3">In the N-terminal section; belongs to the glycosyltransferase 51 family.</text>
</comment>
<dbReference type="PANTHER" id="PTHR32282:SF15">
    <property type="entry name" value="PENICILLIN-BINDING PROTEIN 1C"/>
    <property type="match status" value="1"/>
</dbReference>